<evidence type="ECO:0000313" key="1">
    <source>
        <dbReference type="EMBL" id="EEH44198.2"/>
    </source>
</evidence>
<dbReference type="RefSeq" id="XP_010755851.1">
    <property type="nucleotide sequence ID" value="XM_010757549.1"/>
</dbReference>
<sequence length="116" mass="13293">MFPARKKGPEIAAYVVHNSLKWPAFGYYQFPVGLEPPAKDFPMPNDCTAPLFEKLSSCRHFAGQMGLEAKRVLTRHPTWPPIAPERMDCLQEPIHWPLAPWSRVTVAKNEDHERDV</sequence>
<dbReference type="VEuPathDB" id="FungiDB:PADG_00487"/>
<dbReference type="KEGG" id="pbn:PADG_00487"/>
<evidence type="ECO:0000313" key="2">
    <source>
        <dbReference type="Proteomes" id="UP000001628"/>
    </source>
</evidence>
<proteinExistence type="predicted"/>
<reference evidence="1 2" key="1">
    <citation type="journal article" date="2011" name="PLoS Genet.">
        <title>Comparative genomic analysis of human fungal pathogens causing paracoccidioidomycosis.</title>
        <authorList>
            <person name="Desjardins C.A."/>
            <person name="Champion M.D."/>
            <person name="Holder J.W."/>
            <person name="Muszewska A."/>
            <person name="Goldberg J."/>
            <person name="Bailao A.M."/>
            <person name="Brigido M.M."/>
            <person name="Ferreira M.E."/>
            <person name="Garcia A.M."/>
            <person name="Grynberg M."/>
            <person name="Gujja S."/>
            <person name="Heiman D.I."/>
            <person name="Henn M.R."/>
            <person name="Kodira C.D."/>
            <person name="Leon-Narvaez H."/>
            <person name="Longo L.V."/>
            <person name="Ma L.J."/>
            <person name="Malavazi I."/>
            <person name="Matsuo A.L."/>
            <person name="Morais F.V."/>
            <person name="Pereira M."/>
            <person name="Rodriguez-Brito S."/>
            <person name="Sakthikumar S."/>
            <person name="Salem-Izacc S.M."/>
            <person name="Sykes S.M."/>
            <person name="Teixeira M.M."/>
            <person name="Vallejo M.C."/>
            <person name="Walter M.E."/>
            <person name="Yandava C."/>
            <person name="Young S."/>
            <person name="Zeng Q."/>
            <person name="Zucker J."/>
            <person name="Felipe M.S."/>
            <person name="Goldman G.H."/>
            <person name="Haas B.J."/>
            <person name="McEwen J.G."/>
            <person name="Nino-Vega G."/>
            <person name="Puccia R."/>
            <person name="San-Blas G."/>
            <person name="Soares C.M."/>
            <person name="Birren B.W."/>
            <person name="Cuomo C.A."/>
        </authorList>
    </citation>
    <scope>NUCLEOTIDE SEQUENCE [LARGE SCALE GENOMIC DNA]</scope>
    <source>
        <strain evidence="1 2">Pb18</strain>
    </source>
</reference>
<dbReference type="GeneID" id="22580318"/>
<gene>
    <name evidence="1" type="ORF">PADG_00487</name>
</gene>
<accession>C1G0U7</accession>
<keyword evidence="2" id="KW-1185">Reference proteome</keyword>
<organism evidence="1 2">
    <name type="scientific">Paracoccidioides brasiliensis (strain Pb18)</name>
    <dbReference type="NCBI Taxonomy" id="502780"/>
    <lineage>
        <taxon>Eukaryota</taxon>
        <taxon>Fungi</taxon>
        <taxon>Dikarya</taxon>
        <taxon>Ascomycota</taxon>
        <taxon>Pezizomycotina</taxon>
        <taxon>Eurotiomycetes</taxon>
        <taxon>Eurotiomycetidae</taxon>
        <taxon>Onygenales</taxon>
        <taxon>Ajellomycetaceae</taxon>
        <taxon>Paracoccidioides</taxon>
    </lineage>
</organism>
<dbReference type="HOGENOM" id="CLU_2097562_0_0_1"/>
<protein>
    <submittedName>
        <fullName evidence="1">Uncharacterized protein</fullName>
    </submittedName>
</protein>
<dbReference type="InParanoid" id="C1G0U7"/>
<dbReference type="AlphaFoldDB" id="C1G0U7"/>
<name>C1G0U7_PARBD</name>
<dbReference type="Proteomes" id="UP000001628">
    <property type="component" value="Unassembled WGS sequence"/>
</dbReference>
<dbReference type="EMBL" id="KN275957">
    <property type="protein sequence ID" value="EEH44198.2"/>
    <property type="molecule type" value="Genomic_DNA"/>
</dbReference>